<evidence type="ECO:0000313" key="7">
    <source>
        <dbReference type="Proteomes" id="UP000515152"/>
    </source>
</evidence>
<feature type="compositionally biased region" description="Polar residues" evidence="5">
    <location>
        <begin position="318"/>
        <end position="331"/>
    </location>
</feature>
<feature type="compositionally biased region" description="Basic and acidic residues" evidence="5">
    <location>
        <begin position="601"/>
        <end position="610"/>
    </location>
</feature>
<dbReference type="PROSITE" id="PS50297">
    <property type="entry name" value="ANK_REP_REGION"/>
    <property type="match status" value="1"/>
</dbReference>
<name>A0A6P3WE21_CLUHA</name>
<dbReference type="PROSITE" id="PS50088">
    <property type="entry name" value="ANK_REPEAT"/>
    <property type="match status" value="1"/>
</dbReference>
<evidence type="ECO:0000256" key="4">
    <source>
        <dbReference type="PROSITE-ProRule" id="PRU00023"/>
    </source>
</evidence>
<dbReference type="InterPro" id="IPR002110">
    <property type="entry name" value="Ankyrin_rpt"/>
</dbReference>
<feature type="compositionally biased region" description="Basic and acidic residues" evidence="5">
    <location>
        <begin position="158"/>
        <end position="168"/>
    </location>
</feature>
<dbReference type="SMART" id="SM00248">
    <property type="entry name" value="ANK"/>
    <property type="match status" value="2"/>
</dbReference>
<feature type="compositionally biased region" description="Polar residues" evidence="5">
    <location>
        <begin position="169"/>
        <end position="180"/>
    </location>
</feature>
<evidence type="ECO:0000256" key="2">
    <source>
        <dbReference type="ARBA" id="ARBA00023043"/>
    </source>
</evidence>
<evidence type="ECO:0000259" key="6">
    <source>
        <dbReference type="Pfam" id="PF25877"/>
    </source>
</evidence>
<dbReference type="PANTHER" id="PTHR14491:SF4">
    <property type="entry name" value="ANKYRIN REPEAT DOMAIN-CONTAINING PROTEIN SOWAHC"/>
    <property type="match status" value="1"/>
</dbReference>
<dbReference type="OrthoDB" id="60433at2759"/>
<reference evidence="8" key="1">
    <citation type="submission" date="2025-08" db="UniProtKB">
        <authorList>
            <consortium name="RefSeq"/>
        </authorList>
    </citation>
    <scope>IDENTIFICATION</scope>
</reference>
<feature type="region of interest" description="Disordered" evidence="5">
    <location>
        <begin position="260"/>
        <end position="334"/>
    </location>
</feature>
<keyword evidence="1" id="KW-0677">Repeat</keyword>
<comment type="similarity">
    <text evidence="3">Belongs to the SOWAH family.</text>
</comment>
<evidence type="ECO:0000256" key="5">
    <source>
        <dbReference type="SAM" id="MobiDB-lite"/>
    </source>
</evidence>
<dbReference type="InterPro" id="IPR058889">
    <property type="entry name" value="WHD_SOWAHA-C"/>
</dbReference>
<evidence type="ECO:0000256" key="3">
    <source>
        <dbReference type="ARBA" id="ARBA00038122"/>
    </source>
</evidence>
<dbReference type="Proteomes" id="UP000515152">
    <property type="component" value="Chromosome 21"/>
</dbReference>
<dbReference type="PANTHER" id="PTHR14491">
    <property type="entry name" value="SOSONDOWAH, ISOFORM G"/>
    <property type="match status" value="1"/>
</dbReference>
<dbReference type="Pfam" id="PF25877">
    <property type="entry name" value="WHD_SOWAH"/>
    <property type="match status" value="1"/>
</dbReference>
<dbReference type="RefSeq" id="XP_012696295.1">
    <property type="nucleotide sequence ID" value="XM_012840841.3"/>
</dbReference>
<dbReference type="InterPro" id="IPR036770">
    <property type="entry name" value="Ankyrin_rpt-contain_sf"/>
</dbReference>
<evidence type="ECO:0000313" key="8">
    <source>
        <dbReference type="RefSeq" id="XP_012696295.1"/>
    </source>
</evidence>
<organism evidence="7 8">
    <name type="scientific">Clupea harengus</name>
    <name type="common">Atlantic herring</name>
    <dbReference type="NCBI Taxonomy" id="7950"/>
    <lineage>
        <taxon>Eukaryota</taxon>
        <taxon>Metazoa</taxon>
        <taxon>Chordata</taxon>
        <taxon>Craniata</taxon>
        <taxon>Vertebrata</taxon>
        <taxon>Euteleostomi</taxon>
        <taxon>Actinopterygii</taxon>
        <taxon>Neopterygii</taxon>
        <taxon>Teleostei</taxon>
        <taxon>Clupei</taxon>
        <taxon>Clupeiformes</taxon>
        <taxon>Clupeoidei</taxon>
        <taxon>Clupeidae</taxon>
        <taxon>Clupea</taxon>
    </lineage>
</organism>
<evidence type="ECO:0000256" key="1">
    <source>
        <dbReference type="ARBA" id="ARBA00022737"/>
    </source>
</evidence>
<dbReference type="SUPFAM" id="SSF48403">
    <property type="entry name" value="Ankyrin repeat"/>
    <property type="match status" value="1"/>
</dbReference>
<dbReference type="KEGG" id="char:105911931"/>
<feature type="region of interest" description="Disordered" evidence="5">
    <location>
        <begin position="364"/>
        <end position="388"/>
    </location>
</feature>
<dbReference type="GeneID" id="105911931"/>
<feature type="domain" description="SOWAHA-C winged helix-turn-helix" evidence="6">
    <location>
        <begin position="4"/>
        <end position="83"/>
    </location>
</feature>
<feature type="region of interest" description="Disordered" evidence="5">
    <location>
        <begin position="601"/>
        <end position="624"/>
    </location>
</feature>
<dbReference type="AlphaFoldDB" id="A0A6P3WE21"/>
<keyword evidence="2 4" id="KW-0040">ANK repeat</keyword>
<accession>A0A6P3WE21</accession>
<proteinExistence type="inferred from homology"/>
<gene>
    <name evidence="8" type="primary">LOC105911931</name>
</gene>
<sequence length="624" mass="68965">MATDCTQETVLRFLMERGGTVKNLDLIDHFRAVLSTDPIKKAMMKDAFKMYVDSVAFVKVENGTKYVCLKKKYRGSMRQEENVPAYGDSDNNERSEHTVINCEHVGDAFSEQLPDSLPHNMPQITLNDTAKAVKLSLESAGNDDAKQELPPGSGYSDENGREVERSGVRDSTSGGVNASSALLVPEANNLSKMGNKSSCSPENKVDGSSEESLQMSDQTIPKIAVIEASPLPAASDGTMFSLPQPVGLPQPDQTLSEANAFKDRNNSKKYSQNGQEQDKSYEEDNSSVTKGVLRRRSRGSQRSVGSNISDGSDEVHFDTTSMSGSDTNTPRGSRKNFIELMMNSSPQVRRSMVLRNSVYLSARHKDSRSDSDSIVSSNTDDENTPVSLDPMEHEWMMCASDGEWESLHRLLACEPNLVLKKDFVTGFTCLHWAAKLGKQELLALLVNFAKKHAVPVNINSRSSAGYTPLHLAAMHNHVEVVKLLVGAYEADVEVRDYSGKKACQYLPKSVADEVYDISGGHGNSDLENVDYGEPSRWRLSKVLQSNLRPLKLLNHSEEEVCEGASPGKSKLLRRKSSLSKMKPKLHKIRFRTQIVHSASFNDRELSEARHKSPPRSRPMSSLFG</sequence>
<feature type="region of interest" description="Disordered" evidence="5">
    <location>
        <begin position="139"/>
        <end position="217"/>
    </location>
</feature>
<feature type="compositionally biased region" description="Polar residues" evidence="5">
    <location>
        <begin position="188"/>
        <end position="201"/>
    </location>
</feature>
<protein>
    <submittedName>
        <fullName evidence="8">Ankyrin repeat domain-containing protein SOWAHC-like</fullName>
    </submittedName>
</protein>
<keyword evidence="7" id="KW-1185">Reference proteome</keyword>
<feature type="repeat" description="ANK" evidence="4">
    <location>
        <begin position="464"/>
        <end position="485"/>
    </location>
</feature>
<dbReference type="Pfam" id="PF12796">
    <property type="entry name" value="Ank_2"/>
    <property type="match status" value="1"/>
</dbReference>
<dbReference type="Gene3D" id="1.25.40.20">
    <property type="entry name" value="Ankyrin repeat-containing domain"/>
    <property type="match status" value="1"/>
</dbReference>